<dbReference type="SUPFAM" id="SSF56935">
    <property type="entry name" value="Porins"/>
    <property type="match status" value="1"/>
</dbReference>
<organism evidence="2 3">
    <name type="scientific">Aliiroseovarius sediminilitoris</name>
    <dbReference type="NCBI Taxonomy" id="1173584"/>
    <lineage>
        <taxon>Bacteria</taxon>
        <taxon>Pseudomonadati</taxon>
        <taxon>Pseudomonadota</taxon>
        <taxon>Alphaproteobacteria</taxon>
        <taxon>Rhodobacterales</taxon>
        <taxon>Paracoccaceae</taxon>
        <taxon>Aliiroseovarius</taxon>
    </lineage>
</organism>
<dbReference type="Proteomes" id="UP000199650">
    <property type="component" value="Unassembled WGS sequence"/>
</dbReference>
<dbReference type="EMBL" id="FOJB01000003">
    <property type="protein sequence ID" value="SEW37544.1"/>
    <property type="molecule type" value="Genomic_DNA"/>
</dbReference>
<feature type="chain" id="PRO_5011497982" description="Beta-barrel porin 2" evidence="1">
    <location>
        <begin position="25"/>
        <end position="467"/>
    </location>
</feature>
<dbReference type="RefSeq" id="WP_091433381.1">
    <property type="nucleotide sequence ID" value="NZ_FOJB01000003.1"/>
</dbReference>
<keyword evidence="1" id="KW-0732">Signal</keyword>
<feature type="signal peptide" evidence="1">
    <location>
        <begin position="1"/>
        <end position="24"/>
    </location>
</feature>
<evidence type="ECO:0008006" key="4">
    <source>
        <dbReference type="Google" id="ProtNLM"/>
    </source>
</evidence>
<dbReference type="OrthoDB" id="7756354at2"/>
<dbReference type="STRING" id="1173584.SAMN05444851_3292"/>
<keyword evidence="3" id="KW-1185">Reference proteome</keyword>
<sequence>MGQKNKIAALLAGTSLIATGLVPATGQEADAVAPIEGFAMTLGISSTLRVNDNLSFSDPSPGTSTLWDNTVNFGLLSETGVARFTADLGATVRTAALPGQSTETTFDDPSIVLGYQMESADSLLEAELAYQQVSLQFEDPLLGIDDLIEDGLEPSDLTASDGMRGTYSASVSFETGRTAPFGFGTVLEYEKTEYWDTTDPGNYDDETTAAEVFARLQFSPVMEGRIALDWEQYDAMDAVSTSRRTTGATASLTYEINAITRMTASLGYTEIEETNLIGTTLQDGVTGGLAVTRDFPTGNITAEYSTGISTTGRRDTIEVRGEFETPGGSITAGLGATRSNAGDVNMIGSLGYTNELAMGTVTAALERSYDTSNAGIENRSTTASLGFDTDLSPNASIGFELDYAEVTDVAADTTTSISGFRATYNRDLTADWGLTAGYEYRNRQETGATNRESNELFVTLEREFSIR</sequence>
<name>A0A1I0R9S9_9RHOB</name>
<accession>A0A1I0R9S9</accession>
<reference evidence="2 3" key="1">
    <citation type="submission" date="2016-10" db="EMBL/GenBank/DDBJ databases">
        <authorList>
            <person name="de Groot N.N."/>
        </authorList>
    </citation>
    <scope>NUCLEOTIDE SEQUENCE [LARGE SCALE GENOMIC DNA]</scope>
    <source>
        <strain evidence="2 3">DSM 29439</strain>
    </source>
</reference>
<dbReference type="AlphaFoldDB" id="A0A1I0R9S9"/>
<proteinExistence type="predicted"/>
<evidence type="ECO:0000256" key="1">
    <source>
        <dbReference type="SAM" id="SignalP"/>
    </source>
</evidence>
<evidence type="ECO:0000313" key="2">
    <source>
        <dbReference type="EMBL" id="SEW37544.1"/>
    </source>
</evidence>
<gene>
    <name evidence="2" type="ORF">SAMN05444851_3292</name>
</gene>
<evidence type="ECO:0000313" key="3">
    <source>
        <dbReference type="Proteomes" id="UP000199650"/>
    </source>
</evidence>
<protein>
    <recommendedName>
        <fullName evidence="4">Beta-barrel porin 2</fullName>
    </recommendedName>
</protein>